<gene>
    <name evidence="2" type="ORF">DSM106972_074500</name>
</gene>
<comment type="caution">
    <text evidence="2">The sequence shown here is derived from an EMBL/GenBank/DDBJ whole genome shotgun (WGS) entry which is preliminary data.</text>
</comment>
<dbReference type="OrthoDB" id="513268at2"/>
<accession>A0A3S1CCW7</accession>
<reference evidence="2" key="2">
    <citation type="journal article" date="2019" name="Genome Biol. Evol.">
        <title>Day and night: Metabolic profiles and evolutionary relationships of six axenic non-marine cyanobacteria.</title>
        <authorList>
            <person name="Will S.E."/>
            <person name="Henke P."/>
            <person name="Boedeker C."/>
            <person name="Huang S."/>
            <person name="Brinkmann H."/>
            <person name="Rohde M."/>
            <person name="Jarek M."/>
            <person name="Friedl T."/>
            <person name="Seufert S."/>
            <person name="Schumacher M."/>
            <person name="Overmann J."/>
            <person name="Neumann-Schaal M."/>
            <person name="Petersen J."/>
        </authorList>
    </citation>
    <scope>NUCLEOTIDE SEQUENCE [LARGE SCALE GENOMIC DNA]</scope>
    <source>
        <strain evidence="2">PCC 7102</strain>
    </source>
</reference>
<reference evidence="2" key="1">
    <citation type="submission" date="2018-12" db="EMBL/GenBank/DDBJ databases">
        <authorList>
            <person name="Will S."/>
            <person name="Neumann-Schaal M."/>
            <person name="Henke P."/>
        </authorList>
    </citation>
    <scope>NUCLEOTIDE SEQUENCE</scope>
    <source>
        <strain evidence="2">PCC 7102</strain>
    </source>
</reference>
<evidence type="ECO:0000313" key="2">
    <source>
        <dbReference type="EMBL" id="RUT00322.1"/>
    </source>
</evidence>
<dbReference type="Proteomes" id="UP000271624">
    <property type="component" value="Unassembled WGS sequence"/>
</dbReference>
<protein>
    <recommendedName>
        <fullName evidence="4">HMA domain-containing protein</fullName>
    </recommendedName>
</protein>
<dbReference type="EMBL" id="RSCL01000024">
    <property type="protein sequence ID" value="RUT00322.1"/>
    <property type="molecule type" value="Genomic_DNA"/>
</dbReference>
<dbReference type="AlphaFoldDB" id="A0A3S1CCW7"/>
<feature type="signal peptide" evidence="1">
    <location>
        <begin position="1"/>
        <end position="30"/>
    </location>
</feature>
<evidence type="ECO:0008006" key="4">
    <source>
        <dbReference type="Google" id="ProtNLM"/>
    </source>
</evidence>
<keyword evidence="3" id="KW-1185">Reference proteome</keyword>
<name>A0A3S1CCW7_9CYAN</name>
<organism evidence="2 3">
    <name type="scientific">Dulcicalothrix desertica PCC 7102</name>
    <dbReference type="NCBI Taxonomy" id="232991"/>
    <lineage>
        <taxon>Bacteria</taxon>
        <taxon>Bacillati</taxon>
        <taxon>Cyanobacteriota</taxon>
        <taxon>Cyanophyceae</taxon>
        <taxon>Nostocales</taxon>
        <taxon>Calotrichaceae</taxon>
        <taxon>Dulcicalothrix</taxon>
    </lineage>
</organism>
<evidence type="ECO:0000313" key="3">
    <source>
        <dbReference type="Proteomes" id="UP000271624"/>
    </source>
</evidence>
<feature type="chain" id="PRO_5030082967" description="HMA domain-containing protein" evidence="1">
    <location>
        <begin position="31"/>
        <end position="124"/>
    </location>
</feature>
<sequence length="124" mass="13546">MNKKFVLTLLSSPALFASVASMMMTTPAQASQVLHQGSLDCIQSPHTKQHAFVCERRQKATTAPGQQVAIAQKQPELIPQAPNKITELAFTDEESDTAIQLFGCDCPACLNSLRQLRNMTQMAV</sequence>
<proteinExistence type="predicted"/>
<keyword evidence="1" id="KW-0732">Signal</keyword>
<evidence type="ECO:0000256" key="1">
    <source>
        <dbReference type="SAM" id="SignalP"/>
    </source>
</evidence>
<dbReference type="RefSeq" id="WP_127085545.1">
    <property type="nucleotide sequence ID" value="NZ_RSCL01000024.1"/>
</dbReference>